<keyword evidence="5 7" id="KW-1133">Transmembrane helix</keyword>
<accession>A0ABW0NR19</accession>
<evidence type="ECO:0000256" key="2">
    <source>
        <dbReference type="ARBA" id="ARBA00022448"/>
    </source>
</evidence>
<feature type="transmembrane region" description="Helical" evidence="7">
    <location>
        <begin position="7"/>
        <end position="24"/>
    </location>
</feature>
<evidence type="ECO:0000256" key="3">
    <source>
        <dbReference type="ARBA" id="ARBA00022475"/>
    </source>
</evidence>
<dbReference type="CDD" id="cd06261">
    <property type="entry name" value="TM_PBP2"/>
    <property type="match status" value="1"/>
</dbReference>
<dbReference type="SUPFAM" id="SSF161098">
    <property type="entry name" value="MetI-like"/>
    <property type="match status" value="1"/>
</dbReference>
<feature type="transmembrane region" description="Helical" evidence="7">
    <location>
        <begin position="183"/>
        <end position="206"/>
    </location>
</feature>
<feature type="transmembrane region" description="Helical" evidence="7">
    <location>
        <begin position="218"/>
        <end position="236"/>
    </location>
</feature>
<keyword evidence="6 7" id="KW-0472">Membrane</keyword>
<name>A0ABW0NR19_9MICO</name>
<feature type="transmembrane region" description="Helical" evidence="7">
    <location>
        <begin position="96"/>
        <end position="116"/>
    </location>
</feature>
<dbReference type="Pfam" id="PF00528">
    <property type="entry name" value="BPD_transp_1"/>
    <property type="match status" value="1"/>
</dbReference>
<organism evidence="9 10">
    <name type="scientific">Lysinimonas soli</name>
    <dbReference type="NCBI Taxonomy" id="1074233"/>
    <lineage>
        <taxon>Bacteria</taxon>
        <taxon>Bacillati</taxon>
        <taxon>Actinomycetota</taxon>
        <taxon>Actinomycetes</taxon>
        <taxon>Micrococcales</taxon>
        <taxon>Microbacteriaceae</taxon>
        <taxon>Lysinimonas</taxon>
    </lineage>
</organism>
<dbReference type="RefSeq" id="WP_386740207.1">
    <property type="nucleotide sequence ID" value="NZ_JBHSMG010000002.1"/>
</dbReference>
<gene>
    <name evidence="9" type="ORF">ACFPJ4_09720</name>
</gene>
<dbReference type="PANTHER" id="PTHR30151:SF0">
    <property type="entry name" value="ABC TRANSPORTER PERMEASE PROTEIN MJ0413-RELATED"/>
    <property type="match status" value="1"/>
</dbReference>
<evidence type="ECO:0000313" key="10">
    <source>
        <dbReference type="Proteomes" id="UP001596039"/>
    </source>
</evidence>
<comment type="similarity">
    <text evidence="7">Belongs to the binding-protein-dependent transport system permease family.</text>
</comment>
<evidence type="ECO:0000313" key="9">
    <source>
        <dbReference type="EMBL" id="MFC5502515.1"/>
    </source>
</evidence>
<keyword evidence="3" id="KW-1003">Cell membrane</keyword>
<feature type="domain" description="ABC transmembrane type-1" evidence="8">
    <location>
        <begin position="56"/>
        <end position="240"/>
    </location>
</feature>
<dbReference type="PROSITE" id="PS50928">
    <property type="entry name" value="ABC_TM1"/>
    <property type="match status" value="1"/>
</dbReference>
<dbReference type="Gene3D" id="1.10.3720.10">
    <property type="entry name" value="MetI-like"/>
    <property type="match status" value="1"/>
</dbReference>
<dbReference type="EMBL" id="JBHSMG010000002">
    <property type="protein sequence ID" value="MFC5502515.1"/>
    <property type="molecule type" value="Genomic_DNA"/>
</dbReference>
<proteinExistence type="inferred from homology"/>
<keyword evidence="4 7" id="KW-0812">Transmembrane</keyword>
<sequence>MRFLKNVGFWLGLPIILVAVWWAATLGDVNPFVPKPGDLVVKLFQVWFGSDFLANVVPSLSRLLVGLAVSIVLGITLGILIGSWRWVRWLLEPALEFLRAVPPTVLIPVLLLVIGINDGMKITIIVLGCLWPILLNTISGVRSIDSVLADSARVYGIGGWARLRHLVLPGAAPQIMTGVRQSLSVGLILMIVSEMFATTDGIGFAIIGFQNSVSMPEMWSGILLLGLIGIALSVIFSQVQKRVLRWYEGLKEASNEG</sequence>
<comment type="caution">
    <text evidence="9">The sequence shown here is derived from an EMBL/GenBank/DDBJ whole genome shotgun (WGS) entry which is preliminary data.</text>
</comment>
<protein>
    <submittedName>
        <fullName evidence="9">ABC transporter permease</fullName>
    </submittedName>
</protein>
<reference evidence="10" key="1">
    <citation type="journal article" date="2019" name="Int. J. Syst. Evol. Microbiol.">
        <title>The Global Catalogue of Microorganisms (GCM) 10K type strain sequencing project: providing services to taxonomists for standard genome sequencing and annotation.</title>
        <authorList>
            <consortium name="The Broad Institute Genomics Platform"/>
            <consortium name="The Broad Institute Genome Sequencing Center for Infectious Disease"/>
            <person name="Wu L."/>
            <person name="Ma J."/>
        </authorList>
    </citation>
    <scope>NUCLEOTIDE SEQUENCE [LARGE SCALE GENOMIC DNA]</scope>
    <source>
        <strain evidence="10">CGMCC 4.6997</strain>
    </source>
</reference>
<evidence type="ECO:0000256" key="6">
    <source>
        <dbReference type="ARBA" id="ARBA00023136"/>
    </source>
</evidence>
<evidence type="ECO:0000256" key="4">
    <source>
        <dbReference type="ARBA" id="ARBA00022692"/>
    </source>
</evidence>
<keyword evidence="10" id="KW-1185">Reference proteome</keyword>
<evidence type="ECO:0000256" key="5">
    <source>
        <dbReference type="ARBA" id="ARBA00022989"/>
    </source>
</evidence>
<dbReference type="InterPro" id="IPR000515">
    <property type="entry name" value="MetI-like"/>
</dbReference>
<dbReference type="InterPro" id="IPR035906">
    <property type="entry name" value="MetI-like_sf"/>
</dbReference>
<comment type="subcellular location">
    <subcellularLocation>
        <location evidence="1 7">Cell membrane</location>
        <topology evidence="1 7">Multi-pass membrane protein</topology>
    </subcellularLocation>
</comment>
<dbReference type="PANTHER" id="PTHR30151">
    <property type="entry name" value="ALKANE SULFONATE ABC TRANSPORTER-RELATED, MEMBRANE SUBUNIT"/>
    <property type="match status" value="1"/>
</dbReference>
<keyword evidence="2 7" id="KW-0813">Transport</keyword>
<evidence type="ECO:0000256" key="1">
    <source>
        <dbReference type="ARBA" id="ARBA00004651"/>
    </source>
</evidence>
<evidence type="ECO:0000256" key="7">
    <source>
        <dbReference type="RuleBase" id="RU363032"/>
    </source>
</evidence>
<evidence type="ECO:0000259" key="8">
    <source>
        <dbReference type="PROSITE" id="PS50928"/>
    </source>
</evidence>
<dbReference type="Proteomes" id="UP001596039">
    <property type="component" value="Unassembled WGS sequence"/>
</dbReference>
<feature type="transmembrane region" description="Helical" evidence="7">
    <location>
        <begin position="63"/>
        <end position="84"/>
    </location>
</feature>
<feature type="transmembrane region" description="Helical" evidence="7">
    <location>
        <begin position="122"/>
        <end position="141"/>
    </location>
</feature>